<reference evidence="8 9" key="1">
    <citation type="journal article" date="2008" name="Nature">
        <title>The genome of the choanoflagellate Monosiga brevicollis and the origin of metazoans.</title>
        <authorList>
            <consortium name="JGI Sequencing"/>
            <person name="King N."/>
            <person name="Westbrook M.J."/>
            <person name="Young S.L."/>
            <person name="Kuo A."/>
            <person name="Abedin M."/>
            <person name="Chapman J."/>
            <person name="Fairclough S."/>
            <person name="Hellsten U."/>
            <person name="Isogai Y."/>
            <person name="Letunic I."/>
            <person name="Marr M."/>
            <person name="Pincus D."/>
            <person name="Putnam N."/>
            <person name="Rokas A."/>
            <person name="Wright K.J."/>
            <person name="Zuzow R."/>
            <person name="Dirks W."/>
            <person name="Good M."/>
            <person name="Goodstein D."/>
            <person name="Lemons D."/>
            <person name="Li W."/>
            <person name="Lyons J.B."/>
            <person name="Morris A."/>
            <person name="Nichols S."/>
            <person name="Richter D.J."/>
            <person name="Salamov A."/>
            <person name="Bork P."/>
            <person name="Lim W.A."/>
            <person name="Manning G."/>
            <person name="Miller W.T."/>
            <person name="McGinnis W."/>
            <person name="Shapiro H."/>
            <person name="Tjian R."/>
            <person name="Grigoriev I.V."/>
            <person name="Rokhsar D."/>
        </authorList>
    </citation>
    <scope>NUCLEOTIDE SEQUENCE [LARGE SCALE GENOMIC DNA]</scope>
    <source>
        <strain evidence="9">MX1 / ATCC 50154</strain>
    </source>
</reference>
<dbReference type="Gene3D" id="1.10.630.10">
    <property type="entry name" value="Cytochrome P450"/>
    <property type="match status" value="1"/>
</dbReference>
<evidence type="ECO:0008006" key="10">
    <source>
        <dbReference type="Google" id="ProtNLM"/>
    </source>
</evidence>
<dbReference type="STRING" id="81824.A9UXU2"/>
<dbReference type="EMBL" id="CH991549">
    <property type="protein sequence ID" value="EDQ89905.1"/>
    <property type="molecule type" value="Genomic_DNA"/>
</dbReference>
<dbReference type="SUPFAM" id="SSF48264">
    <property type="entry name" value="Cytochrome P450"/>
    <property type="match status" value="1"/>
</dbReference>
<organism evidence="8 9">
    <name type="scientific">Monosiga brevicollis</name>
    <name type="common">Choanoflagellate</name>
    <dbReference type="NCBI Taxonomy" id="81824"/>
    <lineage>
        <taxon>Eukaryota</taxon>
        <taxon>Choanoflagellata</taxon>
        <taxon>Craspedida</taxon>
        <taxon>Salpingoecidae</taxon>
        <taxon>Monosiga</taxon>
    </lineage>
</organism>
<dbReference type="eggNOG" id="KOG0157">
    <property type="taxonomic scope" value="Eukaryota"/>
</dbReference>
<keyword evidence="6" id="KW-0503">Monooxygenase</keyword>
<dbReference type="Pfam" id="PF00067">
    <property type="entry name" value="p450"/>
    <property type="match status" value="1"/>
</dbReference>
<dbReference type="InterPro" id="IPR001128">
    <property type="entry name" value="Cyt_P450"/>
</dbReference>
<keyword evidence="2 5" id="KW-0479">Metal-binding</keyword>
<dbReference type="GO" id="GO:0004497">
    <property type="term" value="F:monooxygenase activity"/>
    <property type="evidence" value="ECO:0007669"/>
    <property type="project" value="UniProtKB-KW"/>
</dbReference>
<evidence type="ECO:0000256" key="4">
    <source>
        <dbReference type="ARBA" id="ARBA00023004"/>
    </source>
</evidence>
<sequence>MSLVSWVLMTAHGSAWTVRAQIIGQAPYVCVLDPVVVKHVLQDNFDNYIKGRLFRDRFTELLGRGIFNADGPEWSYQRKTAAHLFKRRELSGFMTDFEAPDPHVLVCRPNTTYLTRLNVPWERILRVFSDHGRLVCQKLDEASRTGTVVDLQELFYRYTLESIGKIAFGVNLGCFENDRVEFAVNFDTAQRIIMERVLDPAWEIRRWFNFIHPDEIELRRCVKKLDGIAHGIIQDRRKIGDLSDREDLLSRFMAVKDEQGKPLDDERLRDVVMSFVIAGRDTTANCLSWVFYELHQHPEVFAKLKKEVDTVLDGAEPTHDLVHSGMPYLHAVVKETLRLHPSVPKDGKVAVKDDVLPDGTVIKAGTIVIYLPWVMGRMESLWEDATRFNPERWLNQTTEPSHFQYTAFNAGPRLCLGMHMAYIEAKLLVAMLVQRFDFEVKPNQEFTYTVTLTMPLKNGLLVTPTKRA</sequence>
<accession>A9UXU2</accession>
<evidence type="ECO:0000313" key="8">
    <source>
        <dbReference type="EMBL" id="EDQ89905.1"/>
    </source>
</evidence>
<dbReference type="Proteomes" id="UP000001357">
    <property type="component" value="Unassembled WGS sequence"/>
</dbReference>
<proteinExistence type="inferred from homology"/>
<dbReference type="KEGG" id="mbr:MONBRDRAFT_7625"/>
<name>A9UXU2_MONBE</name>
<dbReference type="PRINTS" id="PR00463">
    <property type="entry name" value="EP450I"/>
</dbReference>
<evidence type="ECO:0000256" key="7">
    <source>
        <dbReference type="SAM" id="SignalP"/>
    </source>
</evidence>
<gene>
    <name evidence="8" type="ORF">MONBRDRAFT_7625</name>
</gene>
<dbReference type="GO" id="GO:0006629">
    <property type="term" value="P:lipid metabolic process"/>
    <property type="evidence" value="ECO:0007669"/>
    <property type="project" value="UniProtKB-ARBA"/>
</dbReference>
<protein>
    <recommendedName>
        <fullName evidence="10">Cytochrome P450</fullName>
    </recommendedName>
</protein>
<dbReference type="PANTHER" id="PTHR24296">
    <property type="entry name" value="CYTOCHROME P450"/>
    <property type="match status" value="1"/>
</dbReference>
<comment type="cofactor">
    <cofactor evidence="5">
        <name>heme</name>
        <dbReference type="ChEBI" id="CHEBI:30413"/>
    </cofactor>
</comment>
<dbReference type="GO" id="GO:0020037">
    <property type="term" value="F:heme binding"/>
    <property type="evidence" value="ECO:0007669"/>
    <property type="project" value="InterPro"/>
</dbReference>
<keyword evidence="5 6" id="KW-0349">Heme</keyword>
<feature type="chain" id="PRO_5002745024" description="Cytochrome P450" evidence="7">
    <location>
        <begin position="21"/>
        <end position="468"/>
    </location>
</feature>
<dbReference type="CDD" id="cd11064">
    <property type="entry name" value="CYP86A"/>
    <property type="match status" value="1"/>
</dbReference>
<keyword evidence="4 5" id="KW-0408">Iron</keyword>
<evidence type="ECO:0000256" key="6">
    <source>
        <dbReference type="RuleBase" id="RU000461"/>
    </source>
</evidence>
<dbReference type="AlphaFoldDB" id="A9UXU2"/>
<dbReference type="PROSITE" id="PS00086">
    <property type="entry name" value="CYTOCHROME_P450"/>
    <property type="match status" value="1"/>
</dbReference>
<dbReference type="InterPro" id="IPR036396">
    <property type="entry name" value="Cyt_P450_sf"/>
</dbReference>
<evidence type="ECO:0000256" key="5">
    <source>
        <dbReference type="PIRSR" id="PIRSR602401-1"/>
    </source>
</evidence>
<keyword evidence="3 6" id="KW-0560">Oxidoreductase</keyword>
<dbReference type="RefSeq" id="XP_001745327.1">
    <property type="nucleotide sequence ID" value="XM_001745275.1"/>
</dbReference>
<comment type="similarity">
    <text evidence="1 6">Belongs to the cytochrome P450 family.</text>
</comment>
<evidence type="ECO:0000256" key="2">
    <source>
        <dbReference type="ARBA" id="ARBA00022723"/>
    </source>
</evidence>
<evidence type="ECO:0000256" key="1">
    <source>
        <dbReference type="ARBA" id="ARBA00010617"/>
    </source>
</evidence>
<feature type="binding site" description="axial binding residue" evidence="5">
    <location>
        <position position="415"/>
    </location>
    <ligand>
        <name>heme</name>
        <dbReference type="ChEBI" id="CHEBI:30413"/>
    </ligand>
    <ligandPart>
        <name>Fe</name>
        <dbReference type="ChEBI" id="CHEBI:18248"/>
    </ligandPart>
</feature>
<dbReference type="InParanoid" id="A9UXU2"/>
<dbReference type="InterPro" id="IPR002401">
    <property type="entry name" value="Cyt_P450_E_grp-I"/>
</dbReference>
<dbReference type="GO" id="GO:0005506">
    <property type="term" value="F:iron ion binding"/>
    <property type="evidence" value="ECO:0007669"/>
    <property type="project" value="InterPro"/>
</dbReference>
<dbReference type="PRINTS" id="PR00385">
    <property type="entry name" value="P450"/>
</dbReference>
<evidence type="ECO:0000256" key="3">
    <source>
        <dbReference type="ARBA" id="ARBA00023002"/>
    </source>
</evidence>
<keyword evidence="9" id="KW-1185">Reference proteome</keyword>
<dbReference type="InterPro" id="IPR017972">
    <property type="entry name" value="Cyt_P450_CS"/>
</dbReference>
<dbReference type="OMA" id="TTIAFRI"/>
<evidence type="ECO:0000313" key="9">
    <source>
        <dbReference type="Proteomes" id="UP000001357"/>
    </source>
</evidence>
<dbReference type="GeneID" id="5890704"/>
<dbReference type="GO" id="GO:0016705">
    <property type="term" value="F:oxidoreductase activity, acting on paired donors, with incorporation or reduction of molecular oxygen"/>
    <property type="evidence" value="ECO:0007669"/>
    <property type="project" value="InterPro"/>
</dbReference>
<keyword evidence="7" id="KW-0732">Signal</keyword>
<feature type="signal peptide" evidence="7">
    <location>
        <begin position="1"/>
        <end position="20"/>
    </location>
</feature>